<dbReference type="Proteomes" id="UP000177039">
    <property type="component" value="Unassembled WGS sequence"/>
</dbReference>
<accession>A0A1F5H696</accession>
<proteinExistence type="predicted"/>
<dbReference type="InterPro" id="IPR038731">
    <property type="entry name" value="RgtA/B/C-like"/>
</dbReference>
<dbReference type="AlphaFoldDB" id="A0A1F5H696"/>
<keyword evidence="1" id="KW-1133">Transmembrane helix</keyword>
<reference evidence="3 4" key="1">
    <citation type="journal article" date="2016" name="Nat. Commun.">
        <title>Thousands of microbial genomes shed light on interconnected biogeochemical processes in an aquifer system.</title>
        <authorList>
            <person name="Anantharaman K."/>
            <person name="Brown C.T."/>
            <person name="Hug L.A."/>
            <person name="Sharon I."/>
            <person name="Castelle C.J."/>
            <person name="Probst A.J."/>
            <person name="Thomas B.C."/>
            <person name="Singh A."/>
            <person name="Wilkins M.J."/>
            <person name="Karaoz U."/>
            <person name="Brodie E.L."/>
            <person name="Williams K.H."/>
            <person name="Hubbard S.S."/>
            <person name="Banfield J.F."/>
        </authorList>
    </citation>
    <scope>NUCLEOTIDE SEQUENCE [LARGE SCALE GENOMIC DNA]</scope>
</reference>
<evidence type="ECO:0000313" key="4">
    <source>
        <dbReference type="Proteomes" id="UP000177039"/>
    </source>
</evidence>
<evidence type="ECO:0000313" key="3">
    <source>
        <dbReference type="EMBL" id="OGD99621.1"/>
    </source>
</evidence>
<sequence length="129" mass="14622">MLIFRLGNEVGGKWLGALASLYGAISPAQINYSFSVWNPVIVPLVVLITLFFLVRFFKSKKLLDIFLLGFTVSLAITIHFQNILILPTILVVIFSFQPSIKNYFRYLPSLILGFLITLLPLIYFDLGHN</sequence>
<name>A0A1F5H696_9BACT</name>
<feature type="transmembrane region" description="Helical" evidence="1">
    <location>
        <begin position="106"/>
        <end position="126"/>
    </location>
</feature>
<organism evidence="3 4">
    <name type="scientific">Candidatus Curtissbacteria bacterium RIFCSPLOWO2_01_FULL_42_50</name>
    <dbReference type="NCBI Taxonomy" id="1797730"/>
    <lineage>
        <taxon>Bacteria</taxon>
        <taxon>Candidatus Curtissiibacteriota</taxon>
    </lineage>
</organism>
<protein>
    <recommendedName>
        <fullName evidence="2">Glycosyltransferase RgtA/B/C/D-like domain-containing protein</fullName>
    </recommendedName>
</protein>
<evidence type="ECO:0000259" key="2">
    <source>
        <dbReference type="Pfam" id="PF13231"/>
    </source>
</evidence>
<evidence type="ECO:0000256" key="1">
    <source>
        <dbReference type="SAM" id="Phobius"/>
    </source>
</evidence>
<feature type="transmembrane region" description="Helical" evidence="1">
    <location>
        <begin position="36"/>
        <end position="54"/>
    </location>
</feature>
<keyword evidence="1" id="KW-0812">Transmembrane</keyword>
<dbReference type="EMBL" id="MFBT01000012">
    <property type="protein sequence ID" value="OGD99621.1"/>
    <property type="molecule type" value="Genomic_DNA"/>
</dbReference>
<comment type="caution">
    <text evidence="3">The sequence shown here is derived from an EMBL/GenBank/DDBJ whole genome shotgun (WGS) entry which is preliminary data.</text>
</comment>
<dbReference type="Pfam" id="PF13231">
    <property type="entry name" value="PMT_2"/>
    <property type="match status" value="1"/>
</dbReference>
<feature type="domain" description="Glycosyltransferase RgtA/B/C/D-like" evidence="2">
    <location>
        <begin position="2"/>
        <end position="122"/>
    </location>
</feature>
<gene>
    <name evidence="3" type="ORF">A3B54_02955</name>
</gene>
<feature type="transmembrane region" description="Helical" evidence="1">
    <location>
        <begin position="66"/>
        <end position="94"/>
    </location>
</feature>
<keyword evidence="1" id="KW-0472">Membrane</keyword>